<evidence type="ECO:0000259" key="7">
    <source>
        <dbReference type="PROSITE" id="PS50048"/>
    </source>
</evidence>
<feature type="compositionally biased region" description="Basic and acidic residues" evidence="6">
    <location>
        <begin position="73"/>
        <end position="89"/>
    </location>
</feature>
<feature type="compositionally biased region" description="Polar residues" evidence="6">
    <location>
        <begin position="62"/>
        <end position="72"/>
    </location>
</feature>
<gene>
    <name evidence="8" type="ORF">BJX66DRAFT_305442</name>
</gene>
<dbReference type="Pfam" id="PF00172">
    <property type="entry name" value="Zn_clus"/>
    <property type="match status" value="1"/>
</dbReference>
<evidence type="ECO:0000256" key="2">
    <source>
        <dbReference type="ARBA" id="ARBA00023015"/>
    </source>
</evidence>
<dbReference type="Pfam" id="PF04082">
    <property type="entry name" value="Fungal_trans"/>
    <property type="match status" value="1"/>
</dbReference>
<protein>
    <recommendedName>
        <fullName evidence="7">Zn(2)-C6 fungal-type domain-containing protein</fullName>
    </recommendedName>
</protein>
<accession>A0ABR4G3R9</accession>
<dbReference type="InterPro" id="IPR007219">
    <property type="entry name" value="XnlR_reg_dom"/>
</dbReference>
<feature type="domain" description="Zn(2)-C6 fungal-type" evidence="7">
    <location>
        <begin position="14"/>
        <end position="46"/>
    </location>
</feature>
<keyword evidence="4" id="KW-0804">Transcription</keyword>
<dbReference type="CDD" id="cd00067">
    <property type="entry name" value="GAL4"/>
    <property type="match status" value="1"/>
</dbReference>
<keyword evidence="5" id="KW-0539">Nucleus</keyword>
<feature type="region of interest" description="Disordered" evidence="6">
    <location>
        <begin position="50"/>
        <end position="89"/>
    </location>
</feature>
<dbReference type="InterPro" id="IPR036864">
    <property type="entry name" value="Zn2-C6_fun-type_DNA-bd_sf"/>
</dbReference>
<evidence type="ECO:0000256" key="1">
    <source>
        <dbReference type="ARBA" id="ARBA00022723"/>
    </source>
</evidence>
<keyword evidence="3" id="KW-0238">DNA-binding</keyword>
<keyword evidence="9" id="KW-1185">Reference proteome</keyword>
<dbReference type="InterPro" id="IPR052761">
    <property type="entry name" value="Fungal_Detox/Toxin_TFs"/>
</dbReference>
<evidence type="ECO:0000256" key="4">
    <source>
        <dbReference type="ARBA" id="ARBA00023163"/>
    </source>
</evidence>
<evidence type="ECO:0000313" key="9">
    <source>
        <dbReference type="Proteomes" id="UP001610563"/>
    </source>
</evidence>
<dbReference type="SUPFAM" id="SSF57701">
    <property type="entry name" value="Zn2/Cys6 DNA-binding domain"/>
    <property type="match status" value="1"/>
</dbReference>
<organism evidence="8 9">
    <name type="scientific">Aspergillus keveii</name>
    <dbReference type="NCBI Taxonomy" id="714993"/>
    <lineage>
        <taxon>Eukaryota</taxon>
        <taxon>Fungi</taxon>
        <taxon>Dikarya</taxon>
        <taxon>Ascomycota</taxon>
        <taxon>Pezizomycotina</taxon>
        <taxon>Eurotiomycetes</taxon>
        <taxon>Eurotiomycetidae</taxon>
        <taxon>Eurotiales</taxon>
        <taxon>Aspergillaceae</taxon>
        <taxon>Aspergillus</taxon>
        <taxon>Aspergillus subgen. Nidulantes</taxon>
    </lineage>
</organism>
<dbReference type="SMART" id="SM00066">
    <property type="entry name" value="GAL4"/>
    <property type="match status" value="1"/>
</dbReference>
<dbReference type="EMBL" id="JBFTWV010000054">
    <property type="protein sequence ID" value="KAL2793658.1"/>
    <property type="molecule type" value="Genomic_DNA"/>
</dbReference>
<dbReference type="Proteomes" id="UP001610563">
    <property type="component" value="Unassembled WGS sequence"/>
</dbReference>
<dbReference type="PANTHER" id="PTHR47425:SF2">
    <property type="entry name" value="FARB-RELATED"/>
    <property type="match status" value="1"/>
</dbReference>
<dbReference type="Gene3D" id="4.10.240.10">
    <property type="entry name" value="Zn(2)-C6 fungal-type DNA-binding domain"/>
    <property type="match status" value="1"/>
</dbReference>
<evidence type="ECO:0000256" key="6">
    <source>
        <dbReference type="SAM" id="MobiDB-lite"/>
    </source>
</evidence>
<keyword evidence="1" id="KW-0479">Metal-binding</keyword>
<name>A0ABR4G3R9_9EURO</name>
<evidence type="ECO:0000256" key="5">
    <source>
        <dbReference type="ARBA" id="ARBA00023242"/>
    </source>
</evidence>
<dbReference type="PANTHER" id="PTHR47425">
    <property type="entry name" value="FARB-RELATED"/>
    <property type="match status" value="1"/>
</dbReference>
<evidence type="ECO:0000313" key="8">
    <source>
        <dbReference type="EMBL" id="KAL2793658.1"/>
    </source>
</evidence>
<keyword evidence="2" id="KW-0805">Transcription regulation</keyword>
<sequence length="502" mass="56350">MDRPTSTRVRAAAACKACHDRKVRCDYLINGSPCTNCRHDRRSCTLRLKQRTSRSRKPIVQVGSQSPLPSSSPRDDHSVDHRPGADRRHPGLVFGSDILFSAFPFIERPDLCSLPPEDVMFLEMKGCLHVPVRRIMDLLINAYFASVHPTLPLVGETAFWQIYYSSFSGRERRSETTSLFFLQALFFRSCSFVDPLALQDAGYNDVVHAQETFYRRAKLLFDLNAEHRHLPKAQGAVLLSYYDSPLDCRAGTQWLSAAIQSAMTIQAHRADLEVGKETTEVKARKRLWTSICLRDCVVALSLRDPLKVVPVTLSYSVMEDLESSTVYDPSITKVLAQLFHMNCQLSALLARVISLTYGYEQIPLEGDTVSWGQWLNLRIDCLKSDLAIWEMESKTAITHMFGSVGCNHPFAQVYIHLLSVYHLSGRILLYHREISLLDACPDSPEQNGQRRETLVSNLHGAEQCISMVISALDQSGAIDHLPVALYQQYLGTSDVKAASPGS</sequence>
<dbReference type="CDD" id="cd12148">
    <property type="entry name" value="fungal_TF_MHR"/>
    <property type="match status" value="1"/>
</dbReference>
<proteinExistence type="predicted"/>
<dbReference type="InterPro" id="IPR001138">
    <property type="entry name" value="Zn2Cys6_DnaBD"/>
</dbReference>
<dbReference type="PROSITE" id="PS50048">
    <property type="entry name" value="ZN2_CY6_FUNGAL_2"/>
    <property type="match status" value="1"/>
</dbReference>
<reference evidence="8 9" key="1">
    <citation type="submission" date="2024-07" db="EMBL/GenBank/DDBJ databases">
        <title>Section-level genome sequencing and comparative genomics of Aspergillus sections Usti and Cavernicolus.</title>
        <authorList>
            <consortium name="Lawrence Berkeley National Laboratory"/>
            <person name="Nybo J.L."/>
            <person name="Vesth T.C."/>
            <person name="Theobald S."/>
            <person name="Frisvad J.C."/>
            <person name="Larsen T.O."/>
            <person name="Kjaerboelling I."/>
            <person name="Rothschild-Mancinelli K."/>
            <person name="Lyhne E.K."/>
            <person name="Kogle M.E."/>
            <person name="Barry K."/>
            <person name="Clum A."/>
            <person name="Na H."/>
            <person name="Ledsgaard L."/>
            <person name="Lin J."/>
            <person name="Lipzen A."/>
            <person name="Kuo A."/>
            <person name="Riley R."/>
            <person name="Mondo S."/>
            <person name="Labutti K."/>
            <person name="Haridas S."/>
            <person name="Pangalinan J."/>
            <person name="Salamov A.A."/>
            <person name="Simmons B.A."/>
            <person name="Magnuson J.K."/>
            <person name="Chen J."/>
            <person name="Drula E."/>
            <person name="Henrissat B."/>
            <person name="Wiebenga A."/>
            <person name="Lubbers R.J."/>
            <person name="Gomes A.C."/>
            <person name="Makela M.R."/>
            <person name="Stajich J."/>
            <person name="Grigoriev I.V."/>
            <person name="Mortensen U.H."/>
            <person name="De Vries R.P."/>
            <person name="Baker S.E."/>
            <person name="Andersen M.R."/>
        </authorList>
    </citation>
    <scope>NUCLEOTIDE SEQUENCE [LARGE SCALE GENOMIC DNA]</scope>
    <source>
        <strain evidence="8 9">CBS 209.92</strain>
    </source>
</reference>
<comment type="caution">
    <text evidence="8">The sequence shown here is derived from an EMBL/GenBank/DDBJ whole genome shotgun (WGS) entry which is preliminary data.</text>
</comment>
<dbReference type="PROSITE" id="PS00463">
    <property type="entry name" value="ZN2_CY6_FUNGAL_1"/>
    <property type="match status" value="1"/>
</dbReference>
<evidence type="ECO:0000256" key="3">
    <source>
        <dbReference type="ARBA" id="ARBA00023125"/>
    </source>
</evidence>